<dbReference type="SUPFAM" id="SSF47473">
    <property type="entry name" value="EF-hand"/>
    <property type="match status" value="1"/>
</dbReference>
<evidence type="ECO:0000256" key="5">
    <source>
        <dbReference type="ARBA" id="ARBA00022837"/>
    </source>
</evidence>
<organism evidence="7 8">
    <name type="scientific">Giardia intestinalis (strain P15)</name>
    <name type="common">Giardia lamblia</name>
    <dbReference type="NCBI Taxonomy" id="658858"/>
    <lineage>
        <taxon>Eukaryota</taxon>
        <taxon>Metamonada</taxon>
        <taxon>Diplomonadida</taxon>
        <taxon>Hexamitidae</taxon>
        <taxon>Giardiinae</taxon>
        <taxon>Giardia</taxon>
    </lineage>
</organism>
<comment type="subcellular location">
    <subcellularLocation>
        <location evidence="1">Cytoplasm</location>
    </subcellularLocation>
</comment>
<dbReference type="Pfam" id="PF13499">
    <property type="entry name" value="EF-hand_7"/>
    <property type="match status" value="1"/>
</dbReference>
<evidence type="ECO:0000256" key="3">
    <source>
        <dbReference type="ARBA" id="ARBA00022723"/>
    </source>
</evidence>
<protein>
    <submittedName>
        <fullName evidence="7">Calmodulin</fullName>
    </submittedName>
</protein>
<evidence type="ECO:0000256" key="2">
    <source>
        <dbReference type="ARBA" id="ARBA00022490"/>
    </source>
</evidence>
<name>E1EZE6_GIAIA</name>
<feature type="domain" description="EF-hand" evidence="6">
    <location>
        <begin position="77"/>
        <end position="104"/>
    </location>
</feature>
<keyword evidence="4" id="KW-0677">Repeat</keyword>
<feature type="domain" description="EF-hand" evidence="6">
    <location>
        <begin position="33"/>
        <end position="68"/>
    </location>
</feature>
<dbReference type="SMART" id="SM00054">
    <property type="entry name" value="EFh"/>
    <property type="match status" value="3"/>
</dbReference>
<dbReference type="InterPro" id="IPR002048">
    <property type="entry name" value="EF_hand_dom"/>
</dbReference>
<dbReference type="Proteomes" id="UP000008974">
    <property type="component" value="Unassembled WGS sequence"/>
</dbReference>
<dbReference type="OMA" id="IGCDVTM"/>
<sequence>MAAEVFCAFDRNGSGYLTLQELCEALESIGCDVTMDRAGSLLSIIDGNNDGKIQLCEFEQLLYILQHADLACDESVLFYAIDLDRSGSISTNELHSILTKAGINCSQKRVEQLMNRICGREMDYVEFMRLMKIVRQCLKLCITNQMASSTTHEHV</sequence>
<dbReference type="Pfam" id="PF13202">
    <property type="entry name" value="EF-hand_5"/>
    <property type="match status" value="1"/>
</dbReference>
<evidence type="ECO:0000259" key="6">
    <source>
        <dbReference type="PROSITE" id="PS50222"/>
    </source>
</evidence>
<dbReference type="GO" id="GO:0005737">
    <property type="term" value="C:cytoplasm"/>
    <property type="evidence" value="ECO:0007669"/>
    <property type="project" value="UniProtKB-SubCell"/>
</dbReference>
<gene>
    <name evidence="7" type="ORF">GLP15_932</name>
</gene>
<keyword evidence="3" id="KW-0479">Metal-binding</keyword>
<dbReference type="GO" id="GO:0048306">
    <property type="term" value="F:calcium-dependent protein binding"/>
    <property type="evidence" value="ECO:0007669"/>
    <property type="project" value="UniProtKB-ARBA"/>
</dbReference>
<dbReference type="VEuPathDB" id="GiardiaDB:GLP15_932"/>
<keyword evidence="5" id="KW-0106">Calcium</keyword>
<dbReference type="PROSITE" id="PS50222">
    <property type="entry name" value="EF_HAND_2"/>
    <property type="match status" value="3"/>
</dbReference>
<dbReference type="InterPro" id="IPR018247">
    <property type="entry name" value="EF_Hand_1_Ca_BS"/>
</dbReference>
<keyword evidence="2" id="KW-0963">Cytoplasm</keyword>
<dbReference type="GO" id="GO:0005509">
    <property type="term" value="F:calcium ion binding"/>
    <property type="evidence" value="ECO:0007669"/>
    <property type="project" value="InterPro"/>
</dbReference>
<evidence type="ECO:0000313" key="7">
    <source>
        <dbReference type="EMBL" id="EFO64404.1"/>
    </source>
</evidence>
<evidence type="ECO:0000256" key="1">
    <source>
        <dbReference type="ARBA" id="ARBA00004496"/>
    </source>
</evidence>
<evidence type="ECO:0000313" key="8">
    <source>
        <dbReference type="Proteomes" id="UP000008974"/>
    </source>
</evidence>
<evidence type="ECO:0000256" key="4">
    <source>
        <dbReference type="ARBA" id="ARBA00022737"/>
    </source>
</evidence>
<proteinExistence type="predicted"/>
<feature type="domain" description="EF-hand" evidence="6">
    <location>
        <begin position="1"/>
        <end position="32"/>
    </location>
</feature>
<dbReference type="InterPro" id="IPR011992">
    <property type="entry name" value="EF-hand-dom_pair"/>
</dbReference>
<dbReference type="STRING" id="658858.E1EZE6"/>
<dbReference type="InterPro" id="IPR051426">
    <property type="entry name" value="Peflin/Sorcin_CaBP"/>
</dbReference>
<dbReference type="AlphaFoldDB" id="E1EZE6"/>
<comment type="caution">
    <text evidence="7">The sequence shown here is derived from an EMBL/GenBank/DDBJ whole genome shotgun (WGS) entry which is preliminary data.</text>
</comment>
<dbReference type="EMBL" id="ACVC01000096">
    <property type="protein sequence ID" value="EFO64404.1"/>
    <property type="molecule type" value="Genomic_DNA"/>
</dbReference>
<dbReference type="PANTHER" id="PTHR46212">
    <property type="entry name" value="PEFLIN"/>
    <property type="match status" value="1"/>
</dbReference>
<accession>E1EZE6</accession>
<dbReference type="PANTHER" id="PTHR46212:SF3">
    <property type="entry name" value="GH27120P"/>
    <property type="match status" value="1"/>
</dbReference>
<dbReference type="PROSITE" id="PS00018">
    <property type="entry name" value="EF_HAND_1"/>
    <property type="match status" value="3"/>
</dbReference>
<dbReference type="OrthoDB" id="26525at2759"/>
<dbReference type="Gene3D" id="1.10.238.10">
    <property type="entry name" value="EF-hand"/>
    <property type="match status" value="2"/>
</dbReference>
<reference evidence="7 8" key="1">
    <citation type="journal article" date="2010" name="BMC Genomics">
        <title>Genome analysis and comparative genomics of a Giardia intestinalis assemblage E isolate.</title>
        <authorList>
            <person name="Jerlstrom-Hultqvist J."/>
            <person name="Franzen O."/>
            <person name="Ankarklev J."/>
            <person name="Xu F."/>
            <person name="Nohynkova E."/>
            <person name="Andersson J.O."/>
            <person name="Svard S.G."/>
            <person name="Andersson B."/>
        </authorList>
    </citation>
    <scope>NUCLEOTIDE SEQUENCE [LARGE SCALE GENOMIC DNA]</scope>
    <source>
        <strain evidence="7 8">P15</strain>
    </source>
</reference>